<feature type="compositionally biased region" description="Basic and acidic residues" evidence="1">
    <location>
        <begin position="167"/>
        <end position="176"/>
    </location>
</feature>
<dbReference type="EMBL" id="NCSJ02000245">
    <property type="protein sequence ID" value="RFU26742.1"/>
    <property type="molecule type" value="Genomic_DNA"/>
</dbReference>
<gene>
    <name evidence="3" type="ORF">B7463_g9600</name>
</gene>
<dbReference type="PANTHER" id="PTHR15004:SF0">
    <property type="entry name" value="GLUTAMYL-TRNA(GLN) AMIDOTRANSFERASE SUBUNIT C, MITOCHONDRIAL"/>
    <property type="match status" value="1"/>
</dbReference>
<feature type="non-terminal residue" evidence="3">
    <location>
        <position position="1"/>
    </location>
</feature>
<dbReference type="STRING" id="5539.A0A3E2H0H5"/>
<dbReference type="Proteomes" id="UP000258309">
    <property type="component" value="Unassembled WGS sequence"/>
</dbReference>
<feature type="non-terminal residue" evidence="3">
    <location>
        <position position="203"/>
    </location>
</feature>
<name>A0A3E2H0H5_SCYLI</name>
<evidence type="ECO:0000313" key="3">
    <source>
        <dbReference type="EMBL" id="RFU26742.1"/>
    </source>
</evidence>
<dbReference type="Pfam" id="PF20978">
    <property type="entry name" value="Gta3"/>
    <property type="match status" value="1"/>
</dbReference>
<dbReference type="SUPFAM" id="SSF141000">
    <property type="entry name" value="Glu-tRNAGln amidotransferase C subunit"/>
    <property type="match status" value="1"/>
</dbReference>
<dbReference type="AlphaFoldDB" id="A0A3E2H0H5"/>
<dbReference type="GO" id="GO:0005739">
    <property type="term" value="C:mitochondrion"/>
    <property type="evidence" value="ECO:0007669"/>
    <property type="project" value="TreeGrafter"/>
</dbReference>
<proteinExistence type="predicted"/>
<dbReference type="GO" id="GO:0032543">
    <property type="term" value="P:mitochondrial translation"/>
    <property type="evidence" value="ECO:0007669"/>
    <property type="project" value="TreeGrafter"/>
</dbReference>
<evidence type="ECO:0000313" key="4">
    <source>
        <dbReference type="Proteomes" id="UP000258309"/>
    </source>
</evidence>
<keyword evidence="4" id="KW-1185">Reference proteome</keyword>
<protein>
    <recommendedName>
        <fullName evidence="2">Glutamyl-tRNA amidotransferase complex subunit Gta3 domain-containing protein</fullName>
    </recommendedName>
</protein>
<comment type="caution">
    <text evidence="3">The sequence shown here is derived from an EMBL/GenBank/DDBJ whole genome shotgun (WGS) entry which is preliminary data.</text>
</comment>
<dbReference type="OrthoDB" id="5522061at2759"/>
<dbReference type="InterPro" id="IPR003837">
    <property type="entry name" value="GatC"/>
</dbReference>
<dbReference type="GO" id="GO:0006450">
    <property type="term" value="P:regulation of translational fidelity"/>
    <property type="evidence" value="ECO:0007669"/>
    <property type="project" value="InterPro"/>
</dbReference>
<organism evidence="3 4">
    <name type="scientific">Scytalidium lignicola</name>
    <name type="common">Hyphomycete</name>
    <dbReference type="NCBI Taxonomy" id="5539"/>
    <lineage>
        <taxon>Eukaryota</taxon>
        <taxon>Fungi</taxon>
        <taxon>Dikarya</taxon>
        <taxon>Ascomycota</taxon>
        <taxon>Pezizomycotina</taxon>
        <taxon>Leotiomycetes</taxon>
        <taxon>Leotiomycetes incertae sedis</taxon>
        <taxon>Scytalidium</taxon>
    </lineage>
</organism>
<dbReference type="GO" id="GO:0070681">
    <property type="term" value="P:glutaminyl-tRNAGln biosynthesis via transamidation"/>
    <property type="evidence" value="ECO:0007669"/>
    <property type="project" value="TreeGrafter"/>
</dbReference>
<reference evidence="3 4" key="1">
    <citation type="submission" date="2018-05" db="EMBL/GenBank/DDBJ databases">
        <title>Draft genome sequence of Scytalidium lignicola DSM 105466, a ubiquitous saprotrophic fungus.</title>
        <authorList>
            <person name="Buettner E."/>
            <person name="Gebauer A.M."/>
            <person name="Hofrichter M."/>
            <person name="Liers C."/>
            <person name="Kellner H."/>
        </authorList>
    </citation>
    <scope>NUCLEOTIDE SEQUENCE [LARGE SCALE GENOMIC DNA]</scope>
    <source>
        <strain evidence="3 4">DSM 105466</strain>
    </source>
</reference>
<accession>A0A3E2H0H5</accession>
<sequence>MAGILCTQCRASLRRAIRTRSLYKAGHSQFSRDFSPHEVKNGKIDIEALLSKPTWSVRSLLPDPSKPLEQEITPKQLHHLLRLSALPQPKSAEEEAKLLDTLHSQLHFVRDIQSVDTEGVEPLQSIRDESEEGIKEVTIDLQTKEIKEALSKEEVIGRNRRPRRRRAEPVDTRGEENWDATSTAGEIVETAGGKFFIVRSGKE</sequence>
<feature type="region of interest" description="Disordered" evidence="1">
    <location>
        <begin position="157"/>
        <end position="185"/>
    </location>
</feature>
<feature type="domain" description="Glutamyl-tRNA amidotransferase complex subunit Gta3" evidence="2">
    <location>
        <begin position="66"/>
        <end position="123"/>
    </location>
</feature>
<evidence type="ECO:0000256" key="1">
    <source>
        <dbReference type="SAM" id="MobiDB-lite"/>
    </source>
</evidence>
<dbReference type="GO" id="GO:0030956">
    <property type="term" value="C:glutamyl-tRNA(Gln) amidotransferase complex"/>
    <property type="evidence" value="ECO:0007669"/>
    <property type="project" value="TreeGrafter"/>
</dbReference>
<evidence type="ECO:0000259" key="2">
    <source>
        <dbReference type="Pfam" id="PF20978"/>
    </source>
</evidence>
<dbReference type="OMA" id="RIGHYQR"/>
<dbReference type="InterPro" id="IPR049545">
    <property type="entry name" value="Gta3_dom"/>
</dbReference>
<dbReference type="PANTHER" id="PTHR15004">
    <property type="entry name" value="GLUTAMYL-TRNA(GLN) AMIDOTRANSFERASE SUBUNIT C, MITOCHONDRIAL"/>
    <property type="match status" value="1"/>
</dbReference>
<dbReference type="InterPro" id="IPR036113">
    <property type="entry name" value="Asp/Glu-ADT_sf_sub_c"/>
</dbReference>